<protein>
    <recommendedName>
        <fullName evidence="7">50S ribosomal protein L19, chloroplastic</fullName>
    </recommendedName>
</protein>
<comment type="subcellular location">
    <subcellularLocation>
        <location evidence="1">Plastid</location>
        <location evidence="1">Chloroplast</location>
    </subcellularLocation>
</comment>
<keyword evidence="5" id="KW-0689">Ribosomal protein</keyword>
<dbReference type="PRINTS" id="PR00061">
    <property type="entry name" value="RIBOSOMALL19"/>
</dbReference>
<dbReference type="GO" id="GO:0006412">
    <property type="term" value="P:translation"/>
    <property type="evidence" value="ECO:0007669"/>
    <property type="project" value="InterPro"/>
</dbReference>
<proteinExistence type="inferred from homology"/>
<dbReference type="InterPro" id="IPR001857">
    <property type="entry name" value="Ribosomal_bL19"/>
</dbReference>
<evidence type="ECO:0000256" key="3">
    <source>
        <dbReference type="ARBA" id="ARBA00022528"/>
    </source>
</evidence>
<evidence type="ECO:0000256" key="2">
    <source>
        <dbReference type="ARBA" id="ARBA00005781"/>
    </source>
</evidence>
<name>A0A1E7FEL1_9STRA</name>
<dbReference type="PANTHER" id="PTHR15680:SF9">
    <property type="entry name" value="LARGE RIBOSOMAL SUBUNIT PROTEIN BL19M"/>
    <property type="match status" value="1"/>
</dbReference>
<evidence type="ECO:0000256" key="7">
    <source>
        <dbReference type="ARBA" id="ARBA00035376"/>
    </source>
</evidence>
<comment type="similarity">
    <text evidence="2">Belongs to the bacterial ribosomal protein bL19 family.</text>
</comment>
<feature type="non-terminal residue" evidence="8">
    <location>
        <position position="1"/>
    </location>
</feature>
<organism evidence="8 9">
    <name type="scientific">Fragilariopsis cylindrus CCMP1102</name>
    <dbReference type="NCBI Taxonomy" id="635003"/>
    <lineage>
        <taxon>Eukaryota</taxon>
        <taxon>Sar</taxon>
        <taxon>Stramenopiles</taxon>
        <taxon>Ochrophyta</taxon>
        <taxon>Bacillariophyta</taxon>
        <taxon>Bacillariophyceae</taxon>
        <taxon>Bacillariophycidae</taxon>
        <taxon>Bacillariales</taxon>
        <taxon>Bacillariaceae</taxon>
        <taxon>Fragilariopsis</taxon>
    </lineage>
</organism>
<dbReference type="InParanoid" id="A0A1E7FEL1"/>
<dbReference type="GO" id="GO:0003735">
    <property type="term" value="F:structural constituent of ribosome"/>
    <property type="evidence" value="ECO:0007669"/>
    <property type="project" value="InterPro"/>
</dbReference>
<dbReference type="Proteomes" id="UP000095751">
    <property type="component" value="Unassembled WGS sequence"/>
</dbReference>
<evidence type="ECO:0000256" key="6">
    <source>
        <dbReference type="ARBA" id="ARBA00023274"/>
    </source>
</evidence>
<dbReference type="EMBL" id="KV784358">
    <property type="protein sequence ID" value="OEU16576.1"/>
    <property type="molecule type" value="Genomic_DNA"/>
</dbReference>
<evidence type="ECO:0000313" key="8">
    <source>
        <dbReference type="EMBL" id="OEU16576.1"/>
    </source>
</evidence>
<dbReference type="GO" id="GO:0009507">
    <property type="term" value="C:chloroplast"/>
    <property type="evidence" value="ECO:0007669"/>
    <property type="project" value="UniProtKB-SubCell"/>
</dbReference>
<dbReference type="OrthoDB" id="432645at2759"/>
<dbReference type="PANTHER" id="PTHR15680">
    <property type="entry name" value="RIBOSOMAL PROTEIN L19"/>
    <property type="match status" value="1"/>
</dbReference>
<dbReference type="GO" id="GO:0005762">
    <property type="term" value="C:mitochondrial large ribosomal subunit"/>
    <property type="evidence" value="ECO:0007669"/>
    <property type="project" value="TreeGrafter"/>
</dbReference>
<dbReference type="InterPro" id="IPR008991">
    <property type="entry name" value="Translation_prot_SH3-like_sf"/>
</dbReference>
<evidence type="ECO:0000313" key="9">
    <source>
        <dbReference type="Proteomes" id="UP000095751"/>
    </source>
</evidence>
<accession>A0A1E7FEL1</accession>
<dbReference type="KEGG" id="fcy:FRACYDRAFT_155174"/>
<keyword evidence="6" id="KW-0687">Ribonucleoprotein</keyword>
<reference evidence="8 9" key="1">
    <citation type="submission" date="2016-09" db="EMBL/GenBank/DDBJ databases">
        <title>Extensive genetic diversity and differential bi-allelic expression allows diatom success in the polar Southern Ocean.</title>
        <authorList>
            <consortium name="DOE Joint Genome Institute"/>
            <person name="Mock T."/>
            <person name="Otillar R.P."/>
            <person name="Strauss J."/>
            <person name="Dupont C."/>
            <person name="Frickenhaus S."/>
            <person name="Maumus F."/>
            <person name="Mcmullan M."/>
            <person name="Sanges R."/>
            <person name="Schmutz J."/>
            <person name="Toseland A."/>
            <person name="Valas R."/>
            <person name="Veluchamy A."/>
            <person name="Ward B.J."/>
            <person name="Allen A."/>
            <person name="Barry K."/>
            <person name="Falciatore A."/>
            <person name="Ferrante M."/>
            <person name="Fortunato A.E."/>
            <person name="Gloeckner G."/>
            <person name="Gruber A."/>
            <person name="Hipkin R."/>
            <person name="Janech M."/>
            <person name="Kroth P."/>
            <person name="Leese F."/>
            <person name="Lindquist E."/>
            <person name="Lyon B.R."/>
            <person name="Martin J."/>
            <person name="Mayer C."/>
            <person name="Parker M."/>
            <person name="Quesneville H."/>
            <person name="Raymond J."/>
            <person name="Uhlig C."/>
            <person name="Valentin K.U."/>
            <person name="Worden A.Z."/>
            <person name="Armbrust E.V."/>
            <person name="Bowler C."/>
            <person name="Green B."/>
            <person name="Moulton V."/>
            <person name="Van Oosterhout C."/>
            <person name="Grigoriev I."/>
        </authorList>
    </citation>
    <scope>NUCLEOTIDE SEQUENCE [LARGE SCALE GENOMIC DNA]</scope>
    <source>
        <strain evidence="8 9">CCMP1102</strain>
    </source>
</reference>
<dbReference type="Pfam" id="PF01245">
    <property type="entry name" value="Ribosomal_L19"/>
    <property type="match status" value="1"/>
</dbReference>
<gene>
    <name evidence="8" type="ORF">FRACYDRAFT_155174</name>
</gene>
<dbReference type="Gene3D" id="2.30.30.790">
    <property type="match status" value="1"/>
</dbReference>
<evidence type="ECO:0000256" key="5">
    <source>
        <dbReference type="ARBA" id="ARBA00022980"/>
    </source>
</evidence>
<dbReference type="AlphaFoldDB" id="A0A1E7FEL1"/>
<evidence type="ECO:0000256" key="4">
    <source>
        <dbReference type="ARBA" id="ARBA00022640"/>
    </source>
</evidence>
<feature type="non-terminal residue" evidence="8">
    <location>
        <position position="94"/>
    </location>
</feature>
<evidence type="ECO:0000256" key="1">
    <source>
        <dbReference type="ARBA" id="ARBA00004229"/>
    </source>
</evidence>
<keyword evidence="9" id="KW-1185">Reference proteome</keyword>
<dbReference type="SUPFAM" id="SSF50104">
    <property type="entry name" value="Translation proteins SH3-like domain"/>
    <property type="match status" value="1"/>
</dbReference>
<sequence length="94" mass="10910">RVGDSVELRMVSQGGLKAEKQELEKIRGVVLGIVKRGLGSSLILRDVVYGLPIERRIPFYSPMIKEAKILERNFIFKGKKKVKRSKLYYFRDRN</sequence>
<dbReference type="InterPro" id="IPR038657">
    <property type="entry name" value="Ribosomal_bL19_sf"/>
</dbReference>
<keyword evidence="4" id="KW-0934">Plastid</keyword>
<keyword evidence="3" id="KW-0150">Chloroplast</keyword>